<dbReference type="PRINTS" id="PR00385">
    <property type="entry name" value="P450"/>
</dbReference>
<dbReference type="PRINTS" id="PR00463">
    <property type="entry name" value="EP450I"/>
</dbReference>
<name>R7SDR2_CONPW</name>
<keyword evidence="17" id="KW-1185">Reference proteome</keyword>
<evidence type="ECO:0000256" key="15">
    <source>
        <dbReference type="SAM" id="SignalP"/>
    </source>
</evidence>
<dbReference type="RefSeq" id="XP_007775839.1">
    <property type="nucleotide sequence ID" value="XM_007777649.1"/>
</dbReference>
<dbReference type="GO" id="GO:0020037">
    <property type="term" value="F:heme binding"/>
    <property type="evidence" value="ECO:0007669"/>
    <property type="project" value="InterPro"/>
</dbReference>
<evidence type="ECO:0000256" key="3">
    <source>
        <dbReference type="ARBA" id="ARBA00005179"/>
    </source>
</evidence>
<comment type="similarity">
    <text evidence="4 14">Belongs to the cytochrome P450 family.</text>
</comment>
<comment type="cofactor">
    <cofactor evidence="1 13">
        <name>heme</name>
        <dbReference type="ChEBI" id="CHEBI:30413"/>
    </cofactor>
</comment>
<dbReference type="eggNOG" id="KOG0156">
    <property type="taxonomic scope" value="Eukaryota"/>
</dbReference>
<dbReference type="PANTHER" id="PTHR46300:SF2">
    <property type="entry name" value="CYTOCHROME P450 MONOOXYGENASE ALNH-RELATED"/>
    <property type="match status" value="1"/>
</dbReference>
<comment type="subcellular location">
    <subcellularLocation>
        <location evidence="2">Membrane</location>
        <topology evidence="2">Single-pass membrane protein</topology>
    </subcellularLocation>
</comment>
<gene>
    <name evidence="16" type="ORF">CONPUDRAFT_170391</name>
</gene>
<dbReference type="GeneID" id="19206444"/>
<feature type="binding site" description="axial binding residue" evidence="13">
    <location>
        <position position="438"/>
    </location>
    <ligand>
        <name>heme</name>
        <dbReference type="ChEBI" id="CHEBI:30413"/>
    </ligand>
    <ligandPart>
        <name>Fe</name>
        <dbReference type="ChEBI" id="CHEBI:18248"/>
    </ligandPart>
</feature>
<keyword evidence="10 13" id="KW-0408">Iron</keyword>
<keyword evidence="15" id="KW-0732">Signal</keyword>
<dbReference type="Proteomes" id="UP000053558">
    <property type="component" value="Unassembled WGS sequence"/>
</dbReference>
<evidence type="ECO:0000256" key="5">
    <source>
        <dbReference type="ARBA" id="ARBA00022617"/>
    </source>
</evidence>
<dbReference type="Gene3D" id="1.10.630.10">
    <property type="entry name" value="Cytochrome P450"/>
    <property type="match status" value="1"/>
</dbReference>
<dbReference type="PROSITE" id="PS00086">
    <property type="entry name" value="CYTOCHROME_P450"/>
    <property type="match status" value="1"/>
</dbReference>
<dbReference type="PANTHER" id="PTHR46300">
    <property type="entry name" value="P450, PUTATIVE (EUROFUNG)-RELATED-RELATED"/>
    <property type="match status" value="1"/>
</dbReference>
<evidence type="ECO:0000256" key="12">
    <source>
        <dbReference type="ARBA" id="ARBA00023136"/>
    </source>
</evidence>
<dbReference type="GO" id="GO:0005506">
    <property type="term" value="F:iron ion binding"/>
    <property type="evidence" value="ECO:0007669"/>
    <property type="project" value="InterPro"/>
</dbReference>
<dbReference type="SUPFAM" id="SSF48264">
    <property type="entry name" value="Cytochrome P450"/>
    <property type="match status" value="1"/>
</dbReference>
<dbReference type="GO" id="GO:0004497">
    <property type="term" value="F:monooxygenase activity"/>
    <property type="evidence" value="ECO:0007669"/>
    <property type="project" value="UniProtKB-KW"/>
</dbReference>
<keyword evidence="11 14" id="KW-0503">Monooxygenase</keyword>
<dbReference type="AlphaFoldDB" id="R7SDR2"/>
<dbReference type="InterPro" id="IPR036396">
    <property type="entry name" value="Cyt_P450_sf"/>
</dbReference>
<evidence type="ECO:0000256" key="9">
    <source>
        <dbReference type="ARBA" id="ARBA00023002"/>
    </source>
</evidence>
<evidence type="ECO:0000313" key="16">
    <source>
        <dbReference type="EMBL" id="EIW74015.1"/>
    </source>
</evidence>
<protein>
    <submittedName>
        <fullName evidence="16">Cytochrome P450</fullName>
    </submittedName>
</protein>
<keyword evidence="7 13" id="KW-0479">Metal-binding</keyword>
<dbReference type="KEGG" id="cput:CONPUDRAFT_170391"/>
<evidence type="ECO:0000256" key="2">
    <source>
        <dbReference type="ARBA" id="ARBA00004167"/>
    </source>
</evidence>
<keyword evidence="5 13" id="KW-0349">Heme</keyword>
<dbReference type="Pfam" id="PF00067">
    <property type="entry name" value="p450"/>
    <property type="match status" value="1"/>
</dbReference>
<keyword evidence="8" id="KW-1133">Transmembrane helix</keyword>
<evidence type="ECO:0000256" key="11">
    <source>
        <dbReference type="ARBA" id="ARBA00023033"/>
    </source>
</evidence>
<evidence type="ECO:0000256" key="1">
    <source>
        <dbReference type="ARBA" id="ARBA00001971"/>
    </source>
</evidence>
<feature type="signal peptide" evidence="15">
    <location>
        <begin position="1"/>
        <end position="20"/>
    </location>
</feature>
<evidence type="ECO:0000256" key="13">
    <source>
        <dbReference type="PIRSR" id="PIRSR602401-1"/>
    </source>
</evidence>
<dbReference type="GO" id="GO:0016705">
    <property type="term" value="F:oxidoreductase activity, acting on paired donors, with incorporation or reduction of molecular oxygen"/>
    <property type="evidence" value="ECO:0007669"/>
    <property type="project" value="InterPro"/>
</dbReference>
<sequence>MVSPHLSILAVLVAASGVVATTSWLHRKRRDKGYPPGPQPLPLVGCAQQIDSVRPWMTYTEWKVLYGDIVYYTALGQDAVVLNSEKVAEDLLEKRSSNYSDRMNMSIVMEFYGVAFDTVFMRHNDTWRLHRRILQQGLRREPVKAYRSMQAQRALELLHNLKDYPGEALQHFHRYSGSIILGVVYDHNVGLDKDRDTVLETVAEANGTGIHVVTPGTAVLVKAFPFLRHIPRWMPGGWLNAAYCKGQLDDMVNVPFDELKNRIVSGEAGECIGIDALERSIQAKIPEHDVRDACGSAFSAGAETTASALMVFFLAMTLHPEVQSRAQHEIDTVVDADRLPTFDDSLSLPYIEAIYRETLRWYPVLPLGIPHASERDDIYRGHQIPGGSVVIPNVWAMTRDADKYPDPEVFNPDRFLDGEGNVTDDECDFVFGFGRRVCPGRHLVKASLWVAIACILAELRIEKAKDSEGRTIEPNPEWICGMTMCPKPFPCNVFARGR</sequence>
<reference evidence="17" key="1">
    <citation type="journal article" date="2012" name="Science">
        <title>The Paleozoic origin of enzymatic lignin decomposition reconstructed from 31 fungal genomes.</title>
        <authorList>
            <person name="Floudas D."/>
            <person name="Binder M."/>
            <person name="Riley R."/>
            <person name="Barry K."/>
            <person name="Blanchette R.A."/>
            <person name="Henrissat B."/>
            <person name="Martinez A.T."/>
            <person name="Otillar R."/>
            <person name="Spatafora J.W."/>
            <person name="Yadav J.S."/>
            <person name="Aerts A."/>
            <person name="Benoit I."/>
            <person name="Boyd A."/>
            <person name="Carlson A."/>
            <person name="Copeland A."/>
            <person name="Coutinho P.M."/>
            <person name="de Vries R.P."/>
            <person name="Ferreira P."/>
            <person name="Findley K."/>
            <person name="Foster B."/>
            <person name="Gaskell J."/>
            <person name="Glotzer D."/>
            <person name="Gorecki P."/>
            <person name="Heitman J."/>
            <person name="Hesse C."/>
            <person name="Hori C."/>
            <person name="Igarashi K."/>
            <person name="Jurgens J.A."/>
            <person name="Kallen N."/>
            <person name="Kersten P."/>
            <person name="Kohler A."/>
            <person name="Kuees U."/>
            <person name="Kumar T.K.A."/>
            <person name="Kuo A."/>
            <person name="LaButti K."/>
            <person name="Larrondo L.F."/>
            <person name="Lindquist E."/>
            <person name="Ling A."/>
            <person name="Lombard V."/>
            <person name="Lucas S."/>
            <person name="Lundell T."/>
            <person name="Martin R."/>
            <person name="McLaughlin D.J."/>
            <person name="Morgenstern I."/>
            <person name="Morin E."/>
            <person name="Murat C."/>
            <person name="Nagy L.G."/>
            <person name="Nolan M."/>
            <person name="Ohm R.A."/>
            <person name="Patyshakuliyeva A."/>
            <person name="Rokas A."/>
            <person name="Ruiz-Duenas F.J."/>
            <person name="Sabat G."/>
            <person name="Salamov A."/>
            <person name="Samejima M."/>
            <person name="Schmutz J."/>
            <person name="Slot J.C."/>
            <person name="St John F."/>
            <person name="Stenlid J."/>
            <person name="Sun H."/>
            <person name="Sun S."/>
            <person name="Syed K."/>
            <person name="Tsang A."/>
            <person name="Wiebenga A."/>
            <person name="Young D."/>
            <person name="Pisabarro A."/>
            <person name="Eastwood D.C."/>
            <person name="Martin F."/>
            <person name="Cullen D."/>
            <person name="Grigoriev I.V."/>
            <person name="Hibbett D.S."/>
        </authorList>
    </citation>
    <scope>NUCLEOTIDE SEQUENCE [LARGE SCALE GENOMIC DNA]</scope>
    <source>
        <strain evidence="17">RWD-64-598 SS2</strain>
    </source>
</reference>
<dbReference type="OMA" id="VWIIQDL"/>
<keyword evidence="12" id="KW-0472">Membrane</keyword>
<comment type="pathway">
    <text evidence="3">Secondary metabolite biosynthesis.</text>
</comment>
<dbReference type="GO" id="GO:0016020">
    <property type="term" value="C:membrane"/>
    <property type="evidence" value="ECO:0007669"/>
    <property type="project" value="UniProtKB-SubCell"/>
</dbReference>
<dbReference type="InterPro" id="IPR002401">
    <property type="entry name" value="Cyt_P450_E_grp-I"/>
</dbReference>
<feature type="chain" id="PRO_5004455687" evidence="15">
    <location>
        <begin position="21"/>
        <end position="498"/>
    </location>
</feature>
<keyword evidence="6" id="KW-0812">Transmembrane</keyword>
<evidence type="ECO:0000256" key="8">
    <source>
        <dbReference type="ARBA" id="ARBA00022989"/>
    </source>
</evidence>
<evidence type="ECO:0000256" key="6">
    <source>
        <dbReference type="ARBA" id="ARBA00022692"/>
    </source>
</evidence>
<dbReference type="CDD" id="cd11065">
    <property type="entry name" value="CYP64-like"/>
    <property type="match status" value="1"/>
</dbReference>
<evidence type="ECO:0000313" key="17">
    <source>
        <dbReference type="Proteomes" id="UP000053558"/>
    </source>
</evidence>
<evidence type="ECO:0000256" key="10">
    <source>
        <dbReference type="ARBA" id="ARBA00023004"/>
    </source>
</evidence>
<keyword evidence="9 14" id="KW-0560">Oxidoreductase</keyword>
<evidence type="ECO:0000256" key="4">
    <source>
        <dbReference type="ARBA" id="ARBA00010617"/>
    </source>
</evidence>
<proteinExistence type="inferred from homology"/>
<dbReference type="InterPro" id="IPR001128">
    <property type="entry name" value="Cyt_P450"/>
</dbReference>
<organism evidence="16 17">
    <name type="scientific">Coniophora puteana (strain RWD-64-598)</name>
    <name type="common">Brown rot fungus</name>
    <dbReference type="NCBI Taxonomy" id="741705"/>
    <lineage>
        <taxon>Eukaryota</taxon>
        <taxon>Fungi</taxon>
        <taxon>Dikarya</taxon>
        <taxon>Basidiomycota</taxon>
        <taxon>Agaricomycotina</taxon>
        <taxon>Agaricomycetes</taxon>
        <taxon>Agaricomycetidae</taxon>
        <taxon>Boletales</taxon>
        <taxon>Coniophorineae</taxon>
        <taxon>Coniophoraceae</taxon>
        <taxon>Coniophora</taxon>
    </lineage>
</organism>
<dbReference type="InterPro" id="IPR050364">
    <property type="entry name" value="Cytochrome_P450_fung"/>
</dbReference>
<dbReference type="InterPro" id="IPR017972">
    <property type="entry name" value="Cyt_P450_CS"/>
</dbReference>
<evidence type="ECO:0000256" key="7">
    <source>
        <dbReference type="ARBA" id="ARBA00022723"/>
    </source>
</evidence>
<evidence type="ECO:0000256" key="14">
    <source>
        <dbReference type="RuleBase" id="RU000461"/>
    </source>
</evidence>
<accession>R7SDR2</accession>
<dbReference type="EMBL" id="JH711596">
    <property type="protein sequence ID" value="EIW74015.1"/>
    <property type="molecule type" value="Genomic_DNA"/>
</dbReference>
<dbReference type="OrthoDB" id="2789670at2759"/>